<gene>
    <name evidence="2" type="ORF">AOY20_04635</name>
</gene>
<dbReference type="AlphaFoldDB" id="A0A0N9VCA9"/>
<dbReference type="PROSITE" id="PS51677">
    <property type="entry name" value="NODB"/>
    <property type="match status" value="1"/>
</dbReference>
<dbReference type="InterPro" id="IPR002509">
    <property type="entry name" value="NODB_dom"/>
</dbReference>
<dbReference type="CDD" id="cd10977">
    <property type="entry name" value="CE4_PuuE_SpCDA1"/>
    <property type="match status" value="1"/>
</dbReference>
<evidence type="ECO:0000259" key="1">
    <source>
        <dbReference type="PROSITE" id="PS51677"/>
    </source>
</evidence>
<dbReference type="NCBIfam" id="TIGR03212">
    <property type="entry name" value="uraD_N-term-dom"/>
    <property type="match status" value="1"/>
</dbReference>
<keyword evidence="3" id="KW-1185">Reference proteome</keyword>
<dbReference type="GO" id="GO:0016810">
    <property type="term" value="F:hydrolase activity, acting on carbon-nitrogen (but not peptide) bonds"/>
    <property type="evidence" value="ECO:0007669"/>
    <property type="project" value="InterPro"/>
</dbReference>
<dbReference type="SUPFAM" id="SSF88713">
    <property type="entry name" value="Glycoside hydrolase/deacetylase"/>
    <property type="match status" value="1"/>
</dbReference>
<feature type="domain" description="NodB homology" evidence="1">
    <location>
        <begin position="83"/>
        <end position="305"/>
    </location>
</feature>
<dbReference type="PANTHER" id="PTHR43123">
    <property type="entry name" value="POLYSACCHARIDE DEACETYLASE-RELATED"/>
    <property type="match status" value="1"/>
</dbReference>
<dbReference type="Proteomes" id="UP000064939">
    <property type="component" value="Chromosome"/>
</dbReference>
<dbReference type="Gene3D" id="3.20.20.370">
    <property type="entry name" value="Glycoside hydrolase/deacetylase"/>
    <property type="match status" value="1"/>
</dbReference>
<name>A0A0N9VCA9_9GAMM</name>
<reference evidence="2 3" key="1">
    <citation type="journal article" date="2015" name="Int. J. Syst. Evol. Microbiol.">
        <title>Acinetobacter equi sp. nov. isolated from horse faeces.</title>
        <authorList>
            <person name="Poppel M.T."/>
            <person name="Skiebe E."/>
            <person name="Laue M."/>
            <person name="Bergmann H."/>
            <person name="Ebersberger I."/>
            <person name="Garn T."/>
            <person name="Fruth A."/>
            <person name="Baumgardt S."/>
            <person name="Busse H.J."/>
            <person name="Wilharm G."/>
        </authorList>
    </citation>
    <scope>NUCLEOTIDE SEQUENCE [LARGE SCALE GENOMIC DNA]</scope>
    <source>
        <strain evidence="2 3">114</strain>
    </source>
</reference>
<dbReference type="EMBL" id="CP012808">
    <property type="protein sequence ID" value="ALH94878.1"/>
    <property type="molecule type" value="Genomic_DNA"/>
</dbReference>
<evidence type="ECO:0000313" key="3">
    <source>
        <dbReference type="Proteomes" id="UP000064939"/>
    </source>
</evidence>
<dbReference type="GO" id="GO:0005975">
    <property type="term" value="P:carbohydrate metabolic process"/>
    <property type="evidence" value="ECO:0007669"/>
    <property type="project" value="InterPro"/>
</dbReference>
<dbReference type="InterPro" id="IPR011330">
    <property type="entry name" value="Glyco_hydro/deAcase_b/a-brl"/>
</dbReference>
<organism evidence="2 3">
    <name type="scientific">Acinetobacter equi</name>
    <dbReference type="NCBI Taxonomy" id="1324350"/>
    <lineage>
        <taxon>Bacteria</taxon>
        <taxon>Pseudomonadati</taxon>
        <taxon>Pseudomonadota</taxon>
        <taxon>Gammaproteobacteria</taxon>
        <taxon>Moraxellales</taxon>
        <taxon>Moraxellaceae</taxon>
        <taxon>Acinetobacter</taxon>
    </lineage>
</organism>
<protein>
    <submittedName>
        <fullName evidence="2">Allantoinase</fullName>
    </submittedName>
</protein>
<dbReference type="InterPro" id="IPR017625">
    <property type="entry name" value="PuuE"/>
</dbReference>
<dbReference type="KEGG" id="aei:AOY20_04635"/>
<evidence type="ECO:0000313" key="2">
    <source>
        <dbReference type="EMBL" id="ALH94878.1"/>
    </source>
</evidence>
<dbReference type="STRING" id="1324350.AOY20_04635"/>
<dbReference type="PANTHER" id="PTHR43123:SF1">
    <property type="entry name" value="POLYSACCHARIDE DEACETYLASE-RELATED"/>
    <property type="match status" value="1"/>
</dbReference>
<sequence>MTTNYLRGQKLIEAIQSSNYSRDLIGYHGHPPQAQWPKQSRIAVQFVLNYEEGGENHIEHGDHGSEQFLSDIVGAASFPEKHMSMDSMYEYGSRAGFWRIHQEFKKRHLPMTIFGVGMALVRNPYIVNAIKEANYDVVSHGQRWIHYQSVDIETERQHMDQAISVLETLFGHAPIGWYTGRDSPNTRQLLAEFPQIKYDCDYYGDDLPFWNTLTNRNGESRPHLIIPYTLESNDMKFVSPGGFNNGEQFYQYLKDSFDVLYAEGEYAPKMMSIGMHCRLLGRPGRFKALQKFLDYVQSHEHVWICRRGDIAEHWYKYHAPDMQK</sequence>
<dbReference type="RefSeq" id="WP_054580777.1">
    <property type="nucleotide sequence ID" value="NZ_CP012808.1"/>
</dbReference>
<accession>A0A0N9VCA9</accession>
<dbReference type="OrthoDB" id="9787041at2"/>
<dbReference type="Pfam" id="PF01522">
    <property type="entry name" value="Polysacc_deac_1"/>
    <property type="match status" value="1"/>
</dbReference>
<proteinExistence type="predicted"/>